<name>A0A0B0N2Y6_GOSAR</name>
<organism evidence="1 2">
    <name type="scientific">Gossypium arboreum</name>
    <name type="common">Tree cotton</name>
    <name type="synonym">Gossypium nanking</name>
    <dbReference type="NCBI Taxonomy" id="29729"/>
    <lineage>
        <taxon>Eukaryota</taxon>
        <taxon>Viridiplantae</taxon>
        <taxon>Streptophyta</taxon>
        <taxon>Embryophyta</taxon>
        <taxon>Tracheophyta</taxon>
        <taxon>Spermatophyta</taxon>
        <taxon>Magnoliopsida</taxon>
        <taxon>eudicotyledons</taxon>
        <taxon>Gunneridae</taxon>
        <taxon>Pentapetalae</taxon>
        <taxon>rosids</taxon>
        <taxon>malvids</taxon>
        <taxon>Malvales</taxon>
        <taxon>Malvaceae</taxon>
        <taxon>Malvoideae</taxon>
        <taxon>Gossypium</taxon>
    </lineage>
</organism>
<proteinExistence type="predicted"/>
<evidence type="ECO:0000313" key="1">
    <source>
        <dbReference type="EMBL" id="KHG06169.1"/>
    </source>
</evidence>
<accession>A0A0B0N2Y6</accession>
<sequence length="38" mass="4377">MFYDDFNPSKVCNVSHSLKKSNSSHHNLFKSSLITSIY</sequence>
<comment type="caution">
    <text evidence="1">The sequence shown here is derived from an EMBL/GenBank/DDBJ whole genome shotgun (WGS) entry which is preliminary data.</text>
</comment>
<dbReference type="AlphaFoldDB" id="A0A0B0N2Y6"/>
<reference evidence="2" key="1">
    <citation type="submission" date="2014-09" db="EMBL/GenBank/DDBJ databases">
        <authorList>
            <person name="Mudge J."/>
            <person name="Ramaraj T."/>
            <person name="Lindquist I.E."/>
            <person name="Bharti A.K."/>
            <person name="Sundararajan A."/>
            <person name="Cameron C.T."/>
            <person name="Woodward J.E."/>
            <person name="May G.D."/>
            <person name="Brubaker C."/>
            <person name="Broadhvest J."/>
            <person name="Wilkins T.A."/>
        </authorList>
    </citation>
    <scope>NUCLEOTIDE SEQUENCE</scope>
    <source>
        <strain evidence="2">cv. AKA8401</strain>
    </source>
</reference>
<gene>
    <name evidence="1" type="ORF">F383_32310</name>
</gene>
<protein>
    <submittedName>
        <fullName evidence="1">Uncharacterized protein</fullName>
    </submittedName>
</protein>
<evidence type="ECO:0000313" key="2">
    <source>
        <dbReference type="Proteomes" id="UP000032142"/>
    </source>
</evidence>
<dbReference type="Proteomes" id="UP000032142">
    <property type="component" value="Unassembled WGS sequence"/>
</dbReference>
<dbReference type="EMBL" id="JRRC01445183">
    <property type="protein sequence ID" value="KHG06169.1"/>
    <property type="molecule type" value="Genomic_DNA"/>
</dbReference>
<keyword evidence="2" id="KW-1185">Reference proteome</keyword>